<organism evidence="1">
    <name type="scientific">Spodoptera frugiperda</name>
    <name type="common">Fall armyworm</name>
    <dbReference type="NCBI Taxonomy" id="7108"/>
    <lineage>
        <taxon>Eukaryota</taxon>
        <taxon>Metazoa</taxon>
        <taxon>Ecdysozoa</taxon>
        <taxon>Arthropoda</taxon>
        <taxon>Hexapoda</taxon>
        <taxon>Insecta</taxon>
        <taxon>Pterygota</taxon>
        <taxon>Neoptera</taxon>
        <taxon>Endopterygota</taxon>
        <taxon>Lepidoptera</taxon>
        <taxon>Glossata</taxon>
        <taxon>Ditrysia</taxon>
        <taxon>Noctuoidea</taxon>
        <taxon>Noctuidae</taxon>
        <taxon>Amphipyrinae</taxon>
        <taxon>Spodoptera</taxon>
    </lineage>
</organism>
<dbReference type="AlphaFoldDB" id="A0A2H1W9G1"/>
<evidence type="ECO:0000313" key="1">
    <source>
        <dbReference type="EMBL" id="SOQ49114.1"/>
    </source>
</evidence>
<accession>A0A2H1W9G1</accession>
<proteinExistence type="predicted"/>
<sequence>MEFLLCRGYVYKHTSPHTHDDMTPSPENNNLWIPQRVAPCKNRSRYTLRGSRLPSLRTNRAVVIVGQSITGLCNTFSVKARSLELCPVYGIRFTPYYMELKNTNGEKWLYIWENHLITSLALGEARGSVRLLLTKNHSVPTPAFRTGGPVNPLGSPQLRIYGITGRN</sequence>
<gene>
    <name evidence="1" type="ORF">SFRICE_038270</name>
</gene>
<reference evidence="1" key="1">
    <citation type="submission" date="2016-07" db="EMBL/GenBank/DDBJ databases">
        <authorList>
            <person name="Bretaudeau A."/>
        </authorList>
    </citation>
    <scope>NUCLEOTIDE SEQUENCE</scope>
    <source>
        <strain evidence="1">Rice</strain>
        <tissue evidence="1">Whole body</tissue>
    </source>
</reference>
<dbReference type="EMBL" id="ODYU01006876">
    <property type="protein sequence ID" value="SOQ49114.1"/>
    <property type="molecule type" value="Genomic_DNA"/>
</dbReference>
<protein>
    <submittedName>
        <fullName evidence="1">SFRICE_038270</fullName>
    </submittedName>
</protein>
<name>A0A2H1W9G1_SPOFR</name>